<evidence type="ECO:0000256" key="6">
    <source>
        <dbReference type="ARBA" id="ARBA00022989"/>
    </source>
</evidence>
<dbReference type="PANTHER" id="PTHR24028:SF146">
    <property type="entry name" value="CADHERIN 96CB, ISOFORM D-RELATED"/>
    <property type="match status" value="1"/>
</dbReference>
<keyword evidence="8" id="KW-0325">Glycoprotein</keyword>
<feature type="domain" description="Cadherin" evidence="13">
    <location>
        <begin position="281"/>
        <end position="394"/>
    </location>
</feature>
<keyword evidence="6 11" id="KW-1133">Transmembrane helix</keyword>
<evidence type="ECO:0000256" key="4">
    <source>
        <dbReference type="ARBA" id="ARBA00022837"/>
    </source>
</evidence>
<evidence type="ECO:0000313" key="14">
    <source>
        <dbReference type="EMBL" id="OAF66310.1"/>
    </source>
</evidence>
<accession>A0A177AWS9</accession>
<protein>
    <recommendedName>
        <fullName evidence="13">Cadherin domain-containing protein</fullName>
    </recommendedName>
</protein>
<evidence type="ECO:0000256" key="7">
    <source>
        <dbReference type="ARBA" id="ARBA00023136"/>
    </source>
</evidence>
<feature type="domain" description="Cadherin" evidence="13">
    <location>
        <begin position="61"/>
        <end position="127"/>
    </location>
</feature>
<organism evidence="14 15">
    <name type="scientific">Intoshia linei</name>
    <dbReference type="NCBI Taxonomy" id="1819745"/>
    <lineage>
        <taxon>Eukaryota</taxon>
        <taxon>Metazoa</taxon>
        <taxon>Spiralia</taxon>
        <taxon>Lophotrochozoa</taxon>
        <taxon>Mesozoa</taxon>
        <taxon>Orthonectida</taxon>
        <taxon>Rhopaluridae</taxon>
        <taxon>Intoshia</taxon>
    </lineage>
</organism>
<sequence>MENIMILLCLIFSITSGKKLKYTVNENIKVPSVIGNAYVDLKIDKITKSWIIDPETEKFKNESENLISIQFSTGNIIVSRPIDREKICKKSKICSKRYQLLIERLNEKTAHTVTLIIKDENDNIPHFTQNMVRISIPENAVIGSLYSLPDAIDEDTEKHSKLTYRIVSSFLKPNSDIIHFKLDTSSKFSLDYDADIGSQVYLTIKEPLDRELQNFHTIYVLVHQHSHSSKIENQQNFLNLTFNSKNNERIYWLNDKKTIQNIILKVDIEITDINDNLPKFSNFEYFTSISESSPIETKVFIAKAYDPDSPTHSDIMYNIIPQKGKSLPFSIDKSSGMVILVKKLDRETRDSYKFQVNSLHPSAKIENYSKDKIKMTKYTLNVKVTDVNDNFPDIELLPANYFDKKIKRKIDLQLIKNGIYVNESSHIGSSIALISVCDADFGINSFMNCNLKIEPELTKSNKYIKNFRKTDFKFKPNIVDFKNRKIYNLYINHVLDMEICAKYKINITCNDQHTALGKRNQLKSWIIFNINILDNNDNVPVFDKKVYYLQKPRNTTSFNSSVLTVRARDDDAGKYGKISYSLDKKLNKYFTIDSNGTINLRKINYTNFKNFNFSSYSNKIPRHGYVYATDIGHNEGIASIFVHNYDEPITIFASYLFGNHKTNVLILSLILSLTLLVIIAVCTALIIRRIKRNKLNNSNTFFNFWGFLRQNSGKYVVNGHSNNSMLKNAPSNTNTQSNSSNNTDCPNSKFIDNDADSMNHEPIPNSHNFTQNLLKFENLVKEIDNKIKCNECNETVYNPVFLTLDSPQKFSRHIDACNNLNSTEIYKQNSYNSENHSDSGKGSNEGKISPLELIHDASNHYSYTAASFV</sequence>
<dbReference type="Pfam" id="PF08266">
    <property type="entry name" value="Cadherin_2"/>
    <property type="match status" value="1"/>
</dbReference>
<comment type="subcellular location">
    <subcellularLocation>
        <location evidence="1">Membrane</location>
        <topology evidence="1">Single-pass membrane protein</topology>
    </subcellularLocation>
</comment>
<dbReference type="InterPro" id="IPR020894">
    <property type="entry name" value="Cadherin_CS"/>
</dbReference>
<dbReference type="FunFam" id="2.60.40.60:FF:000015">
    <property type="entry name" value="FAT atypical cadherin 1"/>
    <property type="match status" value="1"/>
</dbReference>
<evidence type="ECO:0000256" key="8">
    <source>
        <dbReference type="ARBA" id="ARBA00023180"/>
    </source>
</evidence>
<keyword evidence="15" id="KW-1185">Reference proteome</keyword>
<dbReference type="PROSITE" id="PS50268">
    <property type="entry name" value="CADHERIN_2"/>
    <property type="match status" value="4"/>
</dbReference>
<evidence type="ECO:0000259" key="13">
    <source>
        <dbReference type="PROSITE" id="PS50268"/>
    </source>
</evidence>
<dbReference type="EMBL" id="LWCA01000970">
    <property type="protein sequence ID" value="OAF66310.1"/>
    <property type="molecule type" value="Genomic_DNA"/>
</dbReference>
<feature type="signal peptide" evidence="12">
    <location>
        <begin position="1"/>
        <end position="17"/>
    </location>
</feature>
<feature type="domain" description="Cadherin" evidence="13">
    <location>
        <begin position="421"/>
        <end position="542"/>
    </location>
</feature>
<dbReference type="InterPro" id="IPR050174">
    <property type="entry name" value="Protocadherin/Cadherin-CA"/>
</dbReference>
<evidence type="ECO:0000256" key="12">
    <source>
        <dbReference type="SAM" id="SignalP"/>
    </source>
</evidence>
<dbReference type="AlphaFoldDB" id="A0A177AWS9"/>
<feature type="compositionally biased region" description="Low complexity" evidence="10">
    <location>
        <begin position="731"/>
        <end position="743"/>
    </location>
</feature>
<evidence type="ECO:0000256" key="3">
    <source>
        <dbReference type="ARBA" id="ARBA00022737"/>
    </source>
</evidence>
<dbReference type="CDD" id="cd11304">
    <property type="entry name" value="Cadherin_repeat"/>
    <property type="match status" value="4"/>
</dbReference>
<gene>
    <name evidence="14" type="ORF">A3Q56_05970</name>
</gene>
<evidence type="ECO:0000256" key="1">
    <source>
        <dbReference type="ARBA" id="ARBA00004167"/>
    </source>
</evidence>
<dbReference type="Gene3D" id="2.60.40.60">
    <property type="entry name" value="Cadherins"/>
    <property type="match status" value="5"/>
</dbReference>
<feature type="chain" id="PRO_5008056728" description="Cadherin domain-containing protein" evidence="12">
    <location>
        <begin position="18"/>
        <end position="869"/>
    </location>
</feature>
<dbReference type="PROSITE" id="PS00232">
    <property type="entry name" value="CADHERIN_1"/>
    <property type="match status" value="3"/>
</dbReference>
<keyword evidence="3" id="KW-0677">Repeat</keyword>
<keyword evidence="7 11" id="KW-0472">Membrane</keyword>
<evidence type="ECO:0000256" key="5">
    <source>
        <dbReference type="ARBA" id="ARBA00022889"/>
    </source>
</evidence>
<dbReference type="InterPro" id="IPR013164">
    <property type="entry name" value="Cadherin_N"/>
</dbReference>
<evidence type="ECO:0000256" key="9">
    <source>
        <dbReference type="PROSITE-ProRule" id="PRU00043"/>
    </source>
</evidence>
<dbReference type="GO" id="GO:0005886">
    <property type="term" value="C:plasma membrane"/>
    <property type="evidence" value="ECO:0007669"/>
    <property type="project" value="InterPro"/>
</dbReference>
<evidence type="ECO:0000313" key="15">
    <source>
        <dbReference type="Proteomes" id="UP000078046"/>
    </source>
</evidence>
<proteinExistence type="predicted"/>
<reference evidence="14 15" key="1">
    <citation type="submission" date="2016-04" db="EMBL/GenBank/DDBJ databases">
        <title>The genome of Intoshia linei affirms orthonectids as highly simplified spiralians.</title>
        <authorList>
            <person name="Mikhailov K.V."/>
            <person name="Slusarev G.S."/>
            <person name="Nikitin M.A."/>
            <person name="Logacheva M.D."/>
            <person name="Penin A."/>
            <person name="Aleoshin V."/>
            <person name="Panchin Y.V."/>
        </authorList>
    </citation>
    <scope>NUCLEOTIDE SEQUENCE [LARGE SCALE GENOMIC DNA]</scope>
    <source>
        <strain evidence="14">Intl2013</strain>
        <tissue evidence="14">Whole animal</tissue>
    </source>
</reference>
<dbReference type="PRINTS" id="PR00205">
    <property type="entry name" value="CADHERIN"/>
</dbReference>
<dbReference type="Pfam" id="PF00028">
    <property type="entry name" value="Cadherin"/>
    <property type="match status" value="2"/>
</dbReference>
<evidence type="ECO:0000256" key="11">
    <source>
        <dbReference type="SAM" id="Phobius"/>
    </source>
</evidence>
<keyword evidence="4 9" id="KW-0106">Calcium</keyword>
<comment type="caution">
    <text evidence="14">The sequence shown here is derived from an EMBL/GenBank/DDBJ whole genome shotgun (WGS) entry which is preliminary data.</text>
</comment>
<keyword evidence="2 11" id="KW-0812">Transmembrane</keyword>
<keyword evidence="12" id="KW-0732">Signal</keyword>
<dbReference type="SMART" id="SM00112">
    <property type="entry name" value="CA"/>
    <property type="match status" value="5"/>
</dbReference>
<dbReference type="OrthoDB" id="6252479at2759"/>
<feature type="domain" description="Cadherin" evidence="13">
    <location>
        <begin position="128"/>
        <end position="280"/>
    </location>
</feature>
<feature type="transmembrane region" description="Helical" evidence="11">
    <location>
        <begin position="664"/>
        <end position="687"/>
    </location>
</feature>
<name>A0A177AWS9_9BILA</name>
<dbReference type="SUPFAM" id="SSF49313">
    <property type="entry name" value="Cadherin-like"/>
    <property type="match status" value="4"/>
</dbReference>
<evidence type="ECO:0000256" key="2">
    <source>
        <dbReference type="ARBA" id="ARBA00022692"/>
    </source>
</evidence>
<dbReference type="GO" id="GO:0007156">
    <property type="term" value="P:homophilic cell adhesion via plasma membrane adhesion molecules"/>
    <property type="evidence" value="ECO:0007669"/>
    <property type="project" value="InterPro"/>
</dbReference>
<dbReference type="Proteomes" id="UP000078046">
    <property type="component" value="Unassembled WGS sequence"/>
</dbReference>
<dbReference type="InterPro" id="IPR015919">
    <property type="entry name" value="Cadherin-like_sf"/>
</dbReference>
<dbReference type="GO" id="GO:0005509">
    <property type="term" value="F:calcium ion binding"/>
    <property type="evidence" value="ECO:0007669"/>
    <property type="project" value="UniProtKB-UniRule"/>
</dbReference>
<dbReference type="InterPro" id="IPR002126">
    <property type="entry name" value="Cadherin-like_dom"/>
</dbReference>
<keyword evidence="5" id="KW-0130">Cell adhesion</keyword>
<feature type="region of interest" description="Disordered" evidence="10">
    <location>
        <begin position="726"/>
        <end position="757"/>
    </location>
</feature>
<evidence type="ECO:0000256" key="10">
    <source>
        <dbReference type="SAM" id="MobiDB-lite"/>
    </source>
</evidence>
<dbReference type="PANTHER" id="PTHR24028">
    <property type="entry name" value="CADHERIN-87A"/>
    <property type="match status" value="1"/>
</dbReference>